<accession>U7QBH1</accession>
<comment type="caution">
    <text evidence="1">The sequence shown here is derived from an EMBL/GenBank/DDBJ whole genome shotgun (WGS) entry which is preliminary data.</text>
</comment>
<name>U7QBH1_9CYAN</name>
<gene>
    <name evidence="1" type="ORF">M595_5518</name>
</gene>
<reference evidence="1 2" key="1">
    <citation type="journal article" date="2013" name="Front. Microbiol.">
        <title>Comparative genomic analyses of the cyanobacterium, Lyngbya aestuarii BL J, a powerful hydrogen producer.</title>
        <authorList>
            <person name="Kothari A."/>
            <person name="Vaughn M."/>
            <person name="Garcia-Pichel F."/>
        </authorList>
    </citation>
    <scope>NUCLEOTIDE SEQUENCE [LARGE SCALE GENOMIC DNA]</scope>
    <source>
        <strain evidence="1 2">BL J</strain>
    </source>
</reference>
<evidence type="ECO:0000313" key="2">
    <source>
        <dbReference type="Proteomes" id="UP000017127"/>
    </source>
</evidence>
<dbReference type="RefSeq" id="WP_023069214.1">
    <property type="nucleotide sequence ID" value="NZ_AUZM01000092.1"/>
</dbReference>
<evidence type="ECO:0000313" key="1">
    <source>
        <dbReference type="EMBL" id="ERT04537.1"/>
    </source>
</evidence>
<organism evidence="1 2">
    <name type="scientific">Lyngbya aestuarii BL J</name>
    <dbReference type="NCBI Taxonomy" id="1348334"/>
    <lineage>
        <taxon>Bacteria</taxon>
        <taxon>Bacillati</taxon>
        <taxon>Cyanobacteriota</taxon>
        <taxon>Cyanophyceae</taxon>
        <taxon>Oscillatoriophycideae</taxon>
        <taxon>Oscillatoriales</taxon>
        <taxon>Microcoleaceae</taxon>
        <taxon>Lyngbya</taxon>
    </lineage>
</organism>
<sequence length="240" mass="27778">MLGKIWRWLKNWFQRLFRGRSQASQSPPSPSVNPLSDTGYEALFLKVLEGVEQGWEQSQVLDYLGNRINDRFFKSWLQRFGRKLMESPLPQKELAQRMIKFGQIDCGEISEISAELGEMLQQKPTRSLSEAEYQQVFQQVLAGVSLGWEGAELEQFFERLGEQGKPEIWVNWLREYKRQELALSPPNYESSASLLLLGEKAVSVPEWQPFGEIAIAMGNELLEKQEKESIWEYDGLDQVE</sequence>
<dbReference type="AlphaFoldDB" id="U7QBH1"/>
<dbReference type="Proteomes" id="UP000017127">
    <property type="component" value="Unassembled WGS sequence"/>
</dbReference>
<keyword evidence="2" id="KW-1185">Reference proteome</keyword>
<dbReference type="OrthoDB" id="449469at2"/>
<proteinExistence type="predicted"/>
<dbReference type="EMBL" id="AUZM01000092">
    <property type="protein sequence ID" value="ERT04537.1"/>
    <property type="molecule type" value="Genomic_DNA"/>
</dbReference>
<protein>
    <submittedName>
        <fullName evidence="1">Uncharacterized protein</fullName>
    </submittedName>
</protein>